<evidence type="ECO:0000313" key="2">
    <source>
        <dbReference type="EMBL" id="PPQ90692.1"/>
    </source>
</evidence>
<reference evidence="2 3" key="1">
    <citation type="journal article" date="2018" name="Evol. Lett.">
        <title>Horizontal gene cluster transfer increased hallucinogenic mushroom diversity.</title>
        <authorList>
            <person name="Reynolds H.T."/>
            <person name="Vijayakumar V."/>
            <person name="Gluck-Thaler E."/>
            <person name="Korotkin H.B."/>
            <person name="Matheny P.B."/>
            <person name="Slot J.C."/>
        </authorList>
    </citation>
    <scope>NUCLEOTIDE SEQUENCE [LARGE SCALE GENOMIC DNA]</scope>
    <source>
        <strain evidence="2 3">2631</strain>
    </source>
</reference>
<name>A0A409XIW3_PSICY</name>
<feature type="non-terminal residue" evidence="2">
    <location>
        <position position="534"/>
    </location>
</feature>
<comment type="caution">
    <text evidence="2">The sequence shown here is derived from an EMBL/GenBank/DDBJ whole genome shotgun (WGS) entry which is preliminary data.</text>
</comment>
<proteinExistence type="predicted"/>
<feature type="compositionally biased region" description="Low complexity" evidence="1">
    <location>
        <begin position="522"/>
        <end position="534"/>
    </location>
</feature>
<accession>A0A409XIW3</accession>
<dbReference type="InParanoid" id="A0A409XIW3"/>
<gene>
    <name evidence="2" type="ORF">CVT25_003730</name>
</gene>
<organism evidence="2 3">
    <name type="scientific">Psilocybe cyanescens</name>
    <dbReference type="NCBI Taxonomy" id="93625"/>
    <lineage>
        <taxon>Eukaryota</taxon>
        <taxon>Fungi</taxon>
        <taxon>Dikarya</taxon>
        <taxon>Basidiomycota</taxon>
        <taxon>Agaricomycotina</taxon>
        <taxon>Agaricomycetes</taxon>
        <taxon>Agaricomycetidae</taxon>
        <taxon>Agaricales</taxon>
        <taxon>Agaricineae</taxon>
        <taxon>Strophariaceae</taxon>
        <taxon>Psilocybe</taxon>
    </lineage>
</organism>
<keyword evidence="3" id="KW-1185">Reference proteome</keyword>
<evidence type="ECO:0000313" key="3">
    <source>
        <dbReference type="Proteomes" id="UP000283269"/>
    </source>
</evidence>
<protein>
    <submittedName>
        <fullName evidence="2">Uncharacterized protein</fullName>
    </submittedName>
</protein>
<sequence length="534" mass="57128">MPSIDLITVPKIPAPVPGAAPDCPMCDIYQKMAINLYQMNVNTVRHNRELLLLAETESSLHKRCVAGFYELHKAAMLKETANVPARDTESGMAEAIPLPDRSHWMWGESLIREDVLSLGQSQQAEIHTGYGIKLEDGNIDENDSQSRITVGTEQCASTHSGIHMRETARAAVSNVSDNDMMGHVLIAAPVPDTISLAQMALCNMSNDDEVKIISTTNVCGPPVAALTNMSNDDKIQIVSMPPTSHSLSRAALANISDDDEIEIISLANNMQSHACPTLDVPALALALSPSVVPSHACIALDNMSDDDMPFSHPADSCSCARTALANMLSDDDEPNPPLVPACPHTCPALDVPAPAPALSPSLIHSRAHVALDNMSDDNKPFSPPMDSRSCARTALANMSSDDDEPNPPSVPARPYARPALDIPALAPALSPSLIHSHARIALDNMSDDEPFSPPTDTRLRACTALVNMSSDDEPNLPSAPAHSHVHPALDVPALYPSPSCPLTRPVFSNMVFDDNEGPAHRSPYPYSLPPNSSE</sequence>
<evidence type="ECO:0000256" key="1">
    <source>
        <dbReference type="SAM" id="MobiDB-lite"/>
    </source>
</evidence>
<feature type="region of interest" description="Disordered" evidence="1">
    <location>
        <begin position="512"/>
        <end position="534"/>
    </location>
</feature>
<dbReference type="AlphaFoldDB" id="A0A409XIW3"/>
<dbReference type="Proteomes" id="UP000283269">
    <property type="component" value="Unassembled WGS sequence"/>
</dbReference>
<dbReference type="EMBL" id="NHYD01001559">
    <property type="protein sequence ID" value="PPQ90692.1"/>
    <property type="molecule type" value="Genomic_DNA"/>
</dbReference>